<dbReference type="PANTHER" id="PTHR13455:SF7">
    <property type="entry name" value="SIMJANG, ISOFORM E"/>
    <property type="match status" value="1"/>
</dbReference>
<evidence type="ECO:0000313" key="8">
    <source>
        <dbReference type="RefSeq" id="XP_031415234.2"/>
    </source>
</evidence>
<dbReference type="RefSeq" id="XP_031415234.2">
    <property type="nucleotide sequence ID" value="XM_031559374.2"/>
</dbReference>
<protein>
    <submittedName>
        <fullName evidence="8">Transcriptional repressor p66-alpha-like</fullName>
    </submittedName>
</protein>
<evidence type="ECO:0000313" key="7">
    <source>
        <dbReference type="Proteomes" id="UP000515152"/>
    </source>
</evidence>
<dbReference type="Proteomes" id="UP000515152">
    <property type="component" value="Chromosome 22"/>
</dbReference>
<evidence type="ECO:0000256" key="3">
    <source>
        <dbReference type="ARBA" id="ARBA00023054"/>
    </source>
</evidence>
<gene>
    <name evidence="8" type="primary">LOC116218320</name>
</gene>
<feature type="compositionally biased region" description="Low complexity" evidence="6">
    <location>
        <begin position="171"/>
        <end position="184"/>
    </location>
</feature>
<dbReference type="PANTHER" id="PTHR13455">
    <property type="entry name" value="TRANSCRIPTIONAL REPRESSOR P66-RELATED"/>
    <property type="match status" value="1"/>
</dbReference>
<evidence type="ECO:0000256" key="4">
    <source>
        <dbReference type="ARBA" id="ARBA00023163"/>
    </source>
</evidence>
<dbReference type="InterPro" id="IPR040386">
    <property type="entry name" value="P66"/>
</dbReference>
<keyword evidence="7" id="KW-1185">Reference proteome</keyword>
<dbReference type="OrthoDB" id="8186989at2759"/>
<sequence>MFSSLAPRRSMDIRNYMIGTCDSGDCKLAKDYDSINKQLWRDLCSIPLPTPRILGLNFLPDAGNQTFIYLVGLEEIVQERLKETQCPYPKQRKHKCKGALRKETGPPYKYPNTCNQCSTDFTCCWWCVMSTDTAEVLVCDQCKSSNDKKAITQAHTAKMEEAFRSCQADEAGGQAAGPAGSATGVSAQSQPTGHAASASRSEDIDQCAQ</sequence>
<accession>A0A6P8ET27</accession>
<proteinExistence type="predicted"/>
<dbReference type="GO" id="GO:0016581">
    <property type="term" value="C:NuRD complex"/>
    <property type="evidence" value="ECO:0007669"/>
    <property type="project" value="TreeGrafter"/>
</dbReference>
<dbReference type="KEGG" id="char:116218320"/>
<name>A0A6P8ET27_CLUHA</name>
<evidence type="ECO:0000256" key="1">
    <source>
        <dbReference type="ARBA" id="ARBA00004123"/>
    </source>
</evidence>
<feature type="region of interest" description="Disordered" evidence="6">
    <location>
        <begin position="169"/>
        <end position="209"/>
    </location>
</feature>
<evidence type="ECO:0000256" key="2">
    <source>
        <dbReference type="ARBA" id="ARBA00023015"/>
    </source>
</evidence>
<organism evidence="7 8">
    <name type="scientific">Clupea harengus</name>
    <name type="common">Atlantic herring</name>
    <dbReference type="NCBI Taxonomy" id="7950"/>
    <lineage>
        <taxon>Eukaryota</taxon>
        <taxon>Metazoa</taxon>
        <taxon>Chordata</taxon>
        <taxon>Craniata</taxon>
        <taxon>Vertebrata</taxon>
        <taxon>Euteleostomi</taxon>
        <taxon>Actinopterygii</taxon>
        <taxon>Neopterygii</taxon>
        <taxon>Teleostei</taxon>
        <taxon>Clupei</taxon>
        <taxon>Clupeiformes</taxon>
        <taxon>Clupeoidei</taxon>
        <taxon>Clupeidae</taxon>
        <taxon>Clupea</taxon>
    </lineage>
</organism>
<keyword evidence="3" id="KW-0175">Coiled coil</keyword>
<keyword evidence="4" id="KW-0804">Transcription</keyword>
<reference evidence="8" key="1">
    <citation type="submission" date="2025-08" db="UniProtKB">
        <authorList>
            <consortium name="RefSeq"/>
        </authorList>
    </citation>
    <scope>IDENTIFICATION</scope>
</reference>
<dbReference type="GeneID" id="116218320"/>
<comment type="subcellular location">
    <subcellularLocation>
        <location evidence="1">Nucleus</location>
    </subcellularLocation>
</comment>
<evidence type="ECO:0000256" key="6">
    <source>
        <dbReference type="SAM" id="MobiDB-lite"/>
    </source>
</evidence>
<dbReference type="GO" id="GO:0000122">
    <property type="term" value="P:negative regulation of transcription by RNA polymerase II"/>
    <property type="evidence" value="ECO:0007669"/>
    <property type="project" value="InterPro"/>
</dbReference>
<dbReference type="AlphaFoldDB" id="A0A6P8ET27"/>
<keyword evidence="5" id="KW-0539">Nucleus</keyword>
<evidence type="ECO:0000256" key="5">
    <source>
        <dbReference type="ARBA" id="ARBA00023242"/>
    </source>
</evidence>
<keyword evidence="2" id="KW-0805">Transcription regulation</keyword>